<sequence length="873" mass="96237">MTSASSLRSNSPPAKGSTSSTVSNENQHNMTGDKVKPQDALSTSSAGPLPATSNSSGGGNGSGTEQFQKEQHQEKLQTLKQRKFDLEKLLNEKNLLLEQIQRQEQQIIAGDHIFDMNLLKGNSTGNIMNLRKKINTTSFKLPNSNKGMMYATKERSGSVGDMEKKLRQEIVNTQSHKLPAVDVNLSKSMRSMPYTEYDTVAISAAQQKLLLKRQQQLDCSPMAPIQPIIDLSSADINNFINKNNQNLSIAVDYNKNSSMKLMNHSPTGVTVNQSQRYSPIPLLTASNNNSMCINRANPASYVSERRNSIKSMQQHKNYPSPKQHRQDDRLSMVVNSSAIIGGGYGSGALTMPAKINRSDYDLINCNVLSAQHTISTGIYPYESDNFVKQDDGTNAGFSNDSVDSTTAIHANLPAINSNRTSSIPLGNSFVNTNNKVVNCDSALMMRLLQQSNFGPHGDYEDSLYSHQRSSTLSGRKSAQISADMMPMRPLTSIDIHSPQTVGLGGYWKTLGAERIWCTVDTSYDSSSMQQSNAKLKKSAAITRTTPTKSISLGNFDIIGGDYVSCKDELVDKISISSMNSEGNKKKEKQWLETSLDGPLATTVKSQQPPQPSVFSSHSIAADVALPPGRPKLSNNNMQPIPTKLSDNLPQQLRQTSNKILRNPPPNCGVDFYETAMHPSHPHYRRITPTIKSKSPLPDSNTPQITPTDASTPPIMKYQPPPVIANHPRLPQPPQRSPTPQFATSSSPTPANNPRSPSNPLNLTQHDLIRIESPKNMTVVQQAVFMPYKEVTKPFEMSDFYKYSTKFRQKDKQSQQVQHSDQIASAGSGTILRQQQIEVEHLDLSATGNGDSFRKGTVFYSSLTRQHENLLIRN</sequence>
<protein>
    <submittedName>
        <fullName evidence="2">Uncharacterized protein</fullName>
    </submittedName>
</protein>
<accession>A0A7R8Z3L2</accession>
<evidence type="ECO:0000313" key="2">
    <source>
        <dbReference type="EMBL" id="CAD7094038.1"/>
    </source>
</evidence>
<feature type="compositionally biased region" description="Low complexity" evidence="1">
    <location>
        <begin position="742"/>
        <end position="761"/>
    </location>
</feature>
<dbReference type="InParanoid" id="A0A7R8Z3L2"/>
<reference evidence="2 3" key="1">
    <citation type="submission" date="2020-11" db="EMBL/GenBank/DDBJ databases">
        <authorList>
            <person name="Wallbank WR R."/>
            <person name="Pardo Diaz C."/>
            <person name="Kozak K."/>
            <person name="Martin S."/>
            <person name="Jiggins C."/>
            <person name="Moest M."/>
            <person name="Warren A I."/>
            <person name="Generalovic N T."/>
            <person name="Byers J.R.P. K."/>
            <person name="Montejo-Kovacevich G."/>
            <person name="Yen C E."/>
        </authorList>
    </citation>
    <scope>NUCLEOTIDE SEQUENCE [LARGE SCALE GENOMIC DNA]</scope>
</reference>
<keyword evidence="3" id="KW-1185">Reference proteome</keyword>
<name>A0A7R8Z3L2_HERIL</name>
<feature type="region of interest" description="Disordered" evidence="1">
    <location>
        <begin position="1"/>
        <end position="75"/>
    </location>
</feature>
<feature type="compositionally biased region" description="Polar residues" evidence="1">
    <location>
        <begin position="632"/>
        <end position="649"/>
    </location>
</feature>
<dbReference type="EMBL" id="LR899015">
    <property type="protein sequence ID" value="CAD7094038.1"/>
    <property type="molecule type" value="Genomic_DNA"/>
</dbReference>
<evidence type="ECO:0000256" key="1">
    <source>
        <dbReference type="SAM" id="MobiDB-lite"/>
    </source>
</evidence>
<evidence type="ECO:0000313" key="3">
    <source>
        <dbReference type="Proteomes" id="UP000594454"/>
    </source>
</evidence>
<dbReference type="AlphaFoldDB" id="A0A7R8Z3L2"/>
<proteinExistence type="predicted"/>
<feature type="compositionally biased region" description="Polar residues" evidence="1">
    <location>
        <begin position="1"/>
        <end position="30"/>
    </location>
</feature>
<organism evidence="2 3">
    <name type="scientific">Hermetia illucens</name>
    <name type="common">Black soldier fly</name>
    <dbReference type="NCBI Taxonomy" id="343691"/>
    <lineage>
        <taxon>Eukaryota</taxon>
        <taxon>Metazoa</taxon>
        <taxon>Ecdysozoa</taxon>
        <taxon>Arthropoda</taxon>
        <taxon>Hexapoda</taxon>
        <taxon>Insecta</taxon>
        <taxon>Pterygota</taxon>
        <taxon>Neoptera</taxon>
        <taxon>Endopterygota</taxon>
        <taxon>Diptera</taxon>
        <taxon>Brachycera</taxon>
        <taxon>Stratiomyomorpha</taxon>
        <taxon>Stratiomyidae</taxon>
        <taxon>Hermetiinae</taxon>
        <taxon>Hermetia</taxon>
    </lineage>
</organism>
<dbReference type="OrthoDB" id="10063592at2759"/>
<gene>
    <name evidence="2" type="ORF">HERILL_LOCUS16276</name>
</gene>
<feature type="region of interest" description="Disordered" evidence="1">
    <location>
        <begin position="679"/>
        <end position="761"/>
    </location>
</feature>
<dbReference type="Proteomes" id="UP000594454">
    <property type="component" value="Chromosome 7"/>
</dbReference>
<feature type="compositionally biased region" description="Polar residues" evidence="1">
    <location>
        <begin position="689"/>
        <end position="710"/>
    </location>
</feature>
<feature type="region of interest" description="Disordered" evidence="1">
    <location>
        <begin position="624"/>
        <end position="649"/>
    </location>
</feature>